<dbReference type="AlphaFoldDB" id="A0A7S2PRN4"/>
<gene>
    <name evidence="1" type="ORF">LDAN0321_LOCUS20476</name>
</gene>
<sequence>MSEDRFTIADQPARFAKAKEEGNKRVLDIDSMYDPSYLAGKRVAITGANRGIGLALAKECVAHGAKLIGICRSSSDELEALKPEELVLGVDVTDDDLCEGIAAKITGGPIDILINNAGYFYEPVEKIDSLNFKEELKMIDICALGPLRVSASLVNGGLLKEGAKVAMITSQGGSVSWRTTQNPEGGDYGHHMSKSAANMMGMLLSQELKSKGIIVGILHPGFNKTDMTAKYSEIWEIEGAVDASVGAKRVFHEIGKLQNGLFINCEDGLEIPW</sequence>
<dbReference type="PANTHER" id="PTHR45458">
    <property type="entry name" value="SHORT-CHAIN DEHYDROGENASE/REDUCTASE SDR"/>
    <property type="match status" value="1"/>
</dbReference>
<dbReference type="PRINTS" id="PR00081">
    <property type="entry name" value="GDHRDH"/>
</dbReference>
<evidence type="ECO:0008006" key="2">
    <source>
        <dbReference type="Google" id="ProtNLM"/>
    </source>
</evidence>
<dbReference type="InterPro" id="IPR002347">
    <property type="entry name" value="SDR_fam"/>
</dbReference>
<dbReference type="Pfam" id="PF00106">
    <property type="entry name" value="adh_short"/>
    <property type="match status" value="1"/>
</dbReference>
<evidence type="ECO:0000313" key="1">
    <source>
        <dbReference type="EMBL" id="CAD9612549.1"/>
    </source>
</evidence>
<dbReference type="GO" id="GO:0016616">
    <property type="term" value="F:oxidoreductase activity, acting on the CH-OH group of donors, NAD or NADP as acceptor"/>
    <property type="evidence" value="ECO:0007669"/>
    <property type="project" value="TreeGrafter"/>
</dbReference>
<dbReference type="InterPro" id="IPR036291">
    <property type="entry name" value="NAD(P)-bd_dom_sf"/>
</dbReference>
<dbReference type="InterPro" id="IPR052184">
    <property type="entry name" value="SDR_enzymes"/>
</dbReference>
<dbReference type="EMBL" id="HBGY01032711">
    <property type="protein sequence ID" value="CAD9612549.1"/>
    <property type="molecule type" value="Transcribed_RNA"/>
</dbReference>
<reference evidence="1" key="1">
    <citation type="submission" date="2021-01" db="EMBL/GenBank/DDBJ databases">
        <authorList>
            <person name="Corre E."/>
            <person name="Pelletier E."/>
            <person name="Niang G."/>
            <person name="Scheremetjew M."/>
            <person name="Finn R."/>
            <person name="Kale V."/>
            <person name="Holt S."/>
            <person name="Cochrane G."/>
            <person name="Meng A."/>
            <person name="Brown T."/>
            <person name="Cohen L."/>
        </authorList>
    </citation>
    <scope>NUCLEOTIDE SEQUENCE</scope>
    <source>
        <strain evidence="1">B650</strain>
    </source>
</reference>
<dbReference type="SUPFAM" id="SSF51735">
    <property type="entry name" value="NAD(P)-binding Rossmann-fold domains"/>
    <property type="match status" value="1"/>
</dbReference>
<name>A0A7S2PRN4_9STRA</name>
<proteinExistence type="predicted"/>
<accession>A0A7S2PRN4</accession>
<protein>
    <recommendedName>
        <fullName evidence="2">Short-chain dehydrogenase</fullName>
    </recommendedName>
</protein>
<organism evidence="1">
    <name type="scientific">Leptocylindrus danicus</name>
    <dbReference type="NCBI Taxonomy" id="163516"/>
    <lineage>
        <taxon>Eukaryota</taxon>
        <taxon>Sar</taxon>
        <taxon>Stramenopiles</taxon>
        <taxon>Ochrophyta</taxon>
        <taxon>Bacillariophyta</taxon>
        <taxon>Coscinodiscophyceae</taxon>
        <taxon>Chaetocerotophycidae</taxon>
        <taxon>Leptocylindrales</taxon>
        <taxon>Leptocylindraceae</taxon>
        <taxon>Leptocylindrus</taxon>
    </lineage>
</organism>
<dbReference type="PANTHER" id="PTHR45458:SF1">
    <property type="entry name" value="SHORT CHAIN DEHYDROGENASE"/>
    <property type="match status" value="1"/>
</dbReference>
<dbReference type="Gene3D" id="3.40.50.720">
    <property type="entry name" value="NAD(P)-binding Rossmann-like Domain"/>
    <property type="match status" value="1"/>
</dbReference>